<feature type="compositionally biased region" description="Pro residues" evidence="5">
    <location>
        <begin position="301"/>
        <end position="313"/>
    </location>
</feature>
<evidence type="ECO:0000256" key="2">
    <source>
        <dbReference type="ARBA" id="ARBA00022490"/>
    </source>
</evidence>
<accession>A0A4Q9MLH0</accession>
<evidence type="ECO:0000259" key="6">
    <source>
        <dbReference type="PROSITE" id="PS50108"/>
    </source>
</evidence>
<sequence>MPAQSTLSNDEKTKVKAAVNSPANKILTAALARIYYAHPNPNEWSYTGLQGALAFVRDQQGVYNLKLVDLTGTRGIIWEHELYEGFEYFQDRPFFHSFAGDECMIGIVFSDESEAKTFNKKVTTRKSGTVKSKSGTTKKKGSKPGKGKIDKSMISGPTAGSFKHVAHMGYDSEKGFTSTNVDPSWEAFLSNLEGQGVSREVLEQNMDFIKDFVRDAQKSEAKNAAAPGSAKKKPPPPPAPRRTAHAPEPRAPPPPPPPPPPAGGGPSALADLPASPPGRDALLESIRGAGTHILKRRDTTSPPPARSPPPPEEPAASGGGGGGGDLTAALAAALLDRNKRMRDSDDDEDDEDEDEWD</sequence>
<proteinExistence type="predicted"/>
<dbReference type="GO" id="GO:0071933">
    <property type="term" value="F:Arp2/3 complex binding"/>
    <property type="evidence" value="ECO:0007669"/>
    <property type="project" value="UniProtKB-ARBA"/>
</dbReference>
<dbReference type="Proteomes" id="UP000292957">
    <property type="component" value="Unassembled WGS sequence"/>
</dbReference>
<dbReference type="Pfam" id="PF00786">
    <property type="entry name" value="PBD"/>
    <property type="match status" value="1"/>
</dbReference>
<feature type="compositionally biased region" description="Low complexity" evidence="5">
    <location>
        <begin position="125"/>
        <end position="135"/>
    </location>
</feature>
<dbReference type="FunFam" id="3.90.810.10:FF:000010">
    <property type="entry name" value="Related to Neural Wiskott-Aldrich syndrome protein"/>
    <property type="match status" value="1"/>
</dbReference>
<dbReference type="SUPFAM" id="SSF50729">
    <property type="entry name" value="PH domain-like"/>
    <property type="match status" value="1"/>
</dbReference>
<evidence type="ECO:0000256" key="5">
    <source>
        <dbReference type="SAM" id="MobiDB-lite"/>
    </source>
</evidence>
<dbReference type="Pfam" id="PF00568">
    <property type="entry name" value="WH1"/>
    <property type="match status" value="1"/>
</dbReference>
<dbReference type="InterPro" id="IPR033927">
    <property type="entry name" value="WASPfam_EVH1"/>
</dbReference>
<feature type="compositionally biased region" description="Pro residues" evidence="5">
    <location>
        <begin position="249"/>
        <end position="263"/>
    </location>
</feature>
<comment type="subcellular location">
    <subcellularLocation>
        <location evidence="1">Cytoplasm</location>
        <location evidence="1">Cytoskeleton</location>
    </subcellularLocation>
</comment>
<evidence type="ECO:0000313" key="8">
    <source>
        <dbReference type="EMBL" id="TBU28470.1"/>
    </source>
</evidence>
<dbReference type="AlphaFoldDB" id="A0A4Q9MLH0"/>
<name>A0A4Q9MLH0_9APHY</name>
<gene>
    <name evidence="8" type="ORF">BD311DRAFT_663345</name>
</gene>
<dbReference type="SMART" id="SM00285">
    <property type="entry name" value="PBD"/>
    <property type="match status" value="1"/>
</dbReference>
<feature type="domain" description="CRIB" evidence="6">
    <location>
        <begin position="154"/>
        <end position="169"/>
    </location>
</feature>
<feature type="compositionally biased region" description="Low complexity" evidence="5">
    <location>
        <begin position="326"/>
        <end position="335"/>
    </location>
</feature>
<dbReference type="GO" id="GO:0030479">
    <property type="term" value="C:actin cortical patch"/>
    <property type="evidence" value="ECO:0007669"/>
    <property type="project" value="UniProtKB-ARBA"/>
</dbReference>
<keyword evidence="4" id="KW-0206">Cytoskeleton</keyword>
<feature type="region of interest" description="Disordered" evidence="5">
    <location>
        <begin position="218"/>
        <end position="357"/>
    </location>
</feature>
<dbReference type="Gene3D" id="2.30.29.30">
    <property type="entry name" value="Pleckstrin-homology domain (PH domain)/Phosphotyrosine-binding domain (PTB)"/>
    <property type="match status" value="1"/>
</dbReference>
<dbReference type="InterPro" id="IPR000095">
    <property type="entry name" value="CRIB_dom"/>
</dbReference>
<keyword evidence="2" id="KW-0963">Cytoplasm</keyword>
<organism evidence="8">
    <name type="scientific">Dichomitus squalens</name>
    <dbReference type="NCBI Taxonomy" id="114155"/>
    <lineage>
        <taxon>Eukaryota</taxon>
        <taxon>Fungi</taxon>
        <taxon>Dikarya</taxon>
        <taxon>Basidiomycota</taxon>
        <taxon>Agaricomycotina</taxon>
        <taxon>Agaricomycetes</taxon>
        <taxon>Polyporales</taxon>
        <taxon>Polyporaceae</taxon>
        <taxon>Dichomitus</taxon>
    </lineage>
</organism>
<dbReference type="InterPro" id="IPR000697">
    <property type="entry name" value="WH1/EVH1_dom"/>
</dbReference>
<dbReference type="OrthoDB" id="8963340at2759"/>
<protein>
    <recommendedName>
        <fullName evidence="9">WH1-domain-containing protein</fullName>
    </recommendedName>
</protein>
<dbReference type="EMBL" id="ML143421">
    <property type="protein sequence ID" value="TBU28470.1"/>
    <property type="molecule type" value="Genomic_DNA"/>
</dbReference>
<reference evidence="8" key="1">
    <citation type="submission" date="2019-01" db="EMBL/GenBank/DDBJ databases">
        <title>Draft genome sequences of three monokaryotic isolates of the white-rot basidiomycete fungus Dichomitus squalens.</title>
        <authorList>
            <consortium name="DOE Joint Genome Institute"/>
            <person name="Lopez S.C."/>
            <person name="Andreopoulos B."/>
            <person name="Pangilinan J."/>
            <person name="Lipzen A."/>
            <person name="Riley R."/>
            <person name="Ahrendt S."/>
            <person name="Ng V."/>
            <person name="Barry K."/>
            <person name="Daum C."/>
            <person name="Grigoriev I.V."/>
            <person name="Hilden K.S."/>
            <person name="Makela M.R."/>
            <person name="de Vries R.P."/>
        </authorList>
    </citation>
    <scope>NUCLEOTIDE SEQUENCE [LARGE SCALE GENOMIC DNA]</scope>
    <source>
        <strain evidence="8">OM18370.1</strain>
    </source>
</reference>
<dbReference type="Gene3D" id="3.90.810.10">
    <property type="entry name" value="CRIB domain"/>
    <property type="match status" value="1"/>
</dbReference>
<dbReference type="PROSITE" id="PS50108">
    <property type="entry name" value="CRIB"/>
    <property type="match status" value="1"/>
</dbReference>
<evidence type="ECO:0000256" key="3">
    <source>
        <dbReference type="ARBA" id="ARBA00022553"/>
    </source>
</evidence>
<dbReference type="PROSITE" id="PS50229">
    <property type="entry name" value="WH1"/>
    <property type="match status" value="1"/>
</dbReference>
<dbReference type="InterPro" id="IPR036936">
    <property type="entry name" value="CRIB_dom_sf"/>
</dbReference>
<dbReference type="InterPro" id="IPR011993">
    <property type="entry name" value="PH-like_dom_sf"/>
</dbReference>
<feature type="region of interest" description="Disordered" evidence="5">
    <location>
        <begin position="125"/>
        <end position="158"/>
    </location>
</feature>
<dbReference type="GO" id="GO:0008092">
    <property type="term" value="F:cytoskeletal protein binding"/>
    <property type="evidence" value="ECO:0007669"/>
    <property type="project" value="UniProtKB-ARBA"/>
</dbReference>
<keyword evidence="3" id="KW-0597">Phosphoprotein</keyword>
<dbReference type="SUPFAM" id="SSF47912">
    <property type="entry name" value="Wiscott-Aldrich syndrome protein, WASP, C-terminal domain"/>
    <property type="match status" value="1"/>
</dbReference>
<evidence type="ECO:0000256" key="1">
    <source>
        <dbReference type="ARBA" id="ARBA00004245"/>
    </source>
</evidence>
<dbReference type="InterPro" id="IPR011026">
    <property type="entry name" value="WAS_C"/>
</dbReference>
<dbReference type="CDD" id="cd00132">
    <property type="entry name" value="CRIB"/>
    <property type="match status" value="1"/>
</dbReference>
<dbReference type="GO" id="GO:0007015">
    <property type="term" value="P:actin filament organization"/>
    <property type="evidence" value="ECO:0007669"/>
    <property type="project" value="InterPro"/>
</dbReference>
<feature type="compositionally biased region" description="Acidic residues" evidence="5">
    <location>
        <begin position="344"/>
        <end position="357"/>
    </location>
</feature>
<dbReference type="FunFam" id="2.30.29.30:FF:000281">
    <property type="entry name" value="Actin associated protein"/>
    <property type="match status" value="1"/>
</dbReference>
<evidence type="ECO:0008006" key="9">
    <source>
        <dbReference type="Google" id="ProtNLM"/>
    </source>
</evidence>
<feature type="domain" description="WH1" evidence="7">
    <location>
        <begin position="19"/>
        <end position="129"/>
    </location>
</feature>
<evidence type="ECO:0000259" key="7">
    <source>
        <dbReference type="PROSITE" id="PS50229"/>
    </source>
</evidence>
<evidence type="ECO:0000256" key="4">
    <source>
        <dbReference type="ARBA" id="ARBA00023212"/>
    </source>
</evidence>
<dbReference type="SMART" id="SM00461">
    <property type="entry name" value="WH1"/>
    <property type="match status" value="1"/>
</dbReference>
<feature type="compositionally biased region" description="Basic residues" evidence="5">
    <location>
        <begin position="136"/>
        <end position="146"/>
    </location>
</feature>
<dbReference type="CDD" id="cd01205">
    <property type="entry name" value="EVH1_WASP-like"/>
    <property type="match status" value="1"/>
</dbReference>